<evidence type="ECO:0000256" key="3">
    <source>
        <dbReference type="ARBA" id="ARBA00022833"/>
    </source>
</evidence>
<feature type="non-terminal residue" evidence="6">
    <location>
        <position position="92"/>
    </location>
</feature>
<keyword evidence="7" id="KW-1185">Reference proteome</keyword>
<keyword evidence="3" id="KW-0862">Zinc</keyword>
<dbReference type="Pfam" id="PF03226">
    <property type="entry name" value="Yippee-Mis18"/>
    <property type="match status" value="1"/>
</dbReference>
<dbReference type="InterPro" id="IPR034751">
    <property type="entry name" value="Yippee"/>
</dbReference>
<proteinExistence type="inferred from homology"/>
<comment type="similarity">
    <text evidence="1 4">Belongs to the yippee family.</text>
</comment>
<feature type="non-terminal residue" evidence="6">
    <location>
        <position position="1"/>
    </location>
</feature>
<evidence type="ECO:0000256" key="4">
    <source>
        <dbReference type="RuleBase" id="RU110713"/>
    </source>
</evidence>
<evidence type="ECO:0000256" key="2">
    <source>
        <dbReference type="ARBA" id="ARBA00022723"/>
    </source>
</evidence>
<gene>
    <name evidence="6" type="ORF">BCR33DRAFT_646677</name>
</gene>
<name>A0A1Y2BRN7_9FUNG</name>
<evidence type="ECO:0000256" key="1">
    <source>
        <dbReference type="ARBA" id="ARBA00005613"/>
    </source>
</evidence>
<comment type="caution">
    <text evidence="6">The sequence shown here is derived from an EMBL/GenBank/DDBJ whole genome shotgun (WGS) entry which is preliminary data.</text>
</comment>
<organism evidence="6 7">
    <name type="scientific">Rhizoclosmatium globosum</name>
    <dbReference type="NCBI Taxonomy" id="329046"/>
    <lineage>
        <taxon>Eukaryota</taxon>
        <taxon>Fungi</taxon>
        <taxon>Fungi incertae sedis</taxon>
        <taxon>Chytridiomycota</taxon>
        <taxon>Chytridiomycota incertae sedis</taxon>
        <taxon>Chytridiomycetes</taxon>
        <taxon>Chytridiales</taxon>
        <taxon>Chytriomycetaceae</taxon>
        <taxon>Rhizoclosmatium</taxon>
    </lineage>
</organism>
<dbReference type="PANTHER" id="PTHR13848">
    <property type="entry name" value="PROTEIN YIPPEE-LIKE CG15309-RELATED"/>
    <property type="match status" value="1"/>
</dbReference>
<evidence type="ECO:0000313" key="6">
    <source>
        <dbReference type="EMBL" id="ORY37421.1"/>
    </source>
</evidence>
<protein>
    <recommendedName>
        <fullName evidence="4">Protein yippee-like</fullName>
    </recommendedName>
</protein>
<dbReference type="InterPro" id="IPR004910">
    <property type="entry name" value="Yippee/Mis18/Cereblon"/>
</dbReference>
<dbReference type="PROSITE" id="PS51792">
    <property type="entry name" value="YIPPEE"/>
    <property type="match status" value="1"/>
</dbReference>
<sequence>KIYACKTCGTHLTHSLSTNLVSTSFTGNCGKAFLFRSMYNTIMTEPVKRSMTTGEHVVSDLKCSGCEETIGWKYLKAYNQSQKYKEGCFILE</sequence>
<dbReference type="EMBL" id="MCGO01000050">
    <property type="protein sequence ID" value="ORY37421.1"/>
    <property type="molecule type" value="Genomic_DNA"/>
</dbReference>
<dbReference type="GO" id="GO:0046872">
    <property type="term" value="F:metal ion binding"/>
    <property type="evidence" value="ECO:0007669"/>
    <property type="project" value="UniProtKB-KW"/>
</dbReference>
<accession>A0A1Y2BRN7</accession>
<evidence type="ECO:0000259" key="5">
    <source>
        <dbReference type="PROSITE" id="PS51792"/>
    </source>
</evidence>
<reference evidence="6 7" key="1">
    <citation type="submission" date="2016-07" db="EMBL/GenBank/DDBJ databases">
        <title>Pervasive Adenine N6-methylation of Active Genes in Fungi.</title>
        <authorList>
            <consortium name="DOE Joint Genome Institute"/>
            <person name="Mondo S.J."/>
            <person name="Dannebaum R.O."/>
            <person name="Kuo R.C."/>
            <person name="Labutti K."/>
            <person name="Haridas S."/>
            <person name="Kuo A."/>
            <person name="Salamov A."/>
            <person name="Ahrendt S.R."/>
            <person name="Lipzen A."/>
            <person name="Sullivan W."/>
            <person name="Andreopoulos W.B."/>
            <person name="Clum A."/>
            <person name="Lindquist E."/>
            <person name="Daum C."/>
            <person name="Ramamoorthy G.K."/>
            <person name="Gryganskyi A."/>
            <person name="Culley D."/>
            <person name="Magnuson J.K."/>
            <person name="James T.Y."/>
            <person name="O'Malley M.A."/>
            <person name="Stajich J.E."/>
            <person name="Spatafora J.W."/>
            <person name="Visel A."/>
            <person name="Grigoriev I.V."/>
        </authorList>
    </citation>
    <scope>NUCLEOTIDE SEQUENCE [LARGE SCALE GENOMIC DNA]</scope>
    <source>
        <strain evidence="6 7">JEL800</strain>
    </source>
</reference>
<dbReference type="AlphaFoldDB" id="A0A1Y2BRN7"/>
<keyword evidence="2" id="KW-0479">Metal-binding</keyword>
<dbReference type="STRING" id="329046.A0A1Y2BRN7"/>
<feature type="domain" description="Yippee" evidence="5">
    <location>
        <begin position="1"/>
        <end position="92"/>
    </location>
</feature>
<dbReference type="Proteomes" id="UP000193642">
    <property type="component" value="Unassembled WGS sequence"/>
</dbReference>
<dbReference type="InterPro" id="IPR039058">
    <property type="entry name" value="Yippee_fam"/>
</dbReference>
<dbReference type="OrthoDB" id="6407410at2759"/>
<evidence type="ECO:0000313" key="7">
    <source>
        <dbReference type="Proteomes" id="UP000193642"/>
    </source>
</evidence>